<gene>
    <name evidence="3" type="ORF">H8K47_06515</name>
</gene>
<dbReference type="AlphaFoldDB" id="A0A923I7J0"/>
<keyword evidence="2" id="KW-0732">Signal</keyword>
<name>A0A923I7J0_9BURK</name>
<comment type="caution">
    <text evidence="3">The sequence shown here is derived from an EMBL/GenBank/DDBJ whole genome shotgun (WGS) entry which is preliminary data.</text>
</comment>
<evidence type="ECO:0000313" key="3">
    <source>
        <dbReference type="EMBL" id="MBC3935008.1"/>
    </source>
</evidence>
<protein>
    <submittedName>
        <fullName evidence="3">Uncharacterized protein</fullName>
    </submittedName>
</protein>
<proteinExistence type="predicted"/>
<evidence type="ECO:0000256" key="1">
    <source>
        <dbReference type="SAM" id="MobiDB-lite"/>
    </source>
</evidence>
<evidence type="ECO:0000313" key="4">
    <source>
        <dbReference type="Proteomes" id="UP000612361"/>
    </source>
</evidence>
<dbReference type="EMBL" id="JACOGG010000005">
    <property type="protein sequence ID" value="MBC3935008.1"/>
    <property type="molecule type" value="Genomic_DNA"/>
</dbReference>
<feature type="compositionally biased region" description="Polar residues" evidence="1">
    <location>
        <begin position="79"/>
        <end position="97"/>
    </location>
</feature>
<evidence type="ECO:0000256" key="2">
    <source>
        <dbReference type="SAM" id="SignalP"/>
    </source>
</evidence>
<accession>A0A923I7J0</accession>
<organism evidence="3 4">
    <name type="scientific">Undibacterium rugosum</name>
    <dbReference type="NCBI Taxonomy" id="2762291"/>
    <lineage>
        <taxon>Bacteria</taxon>
        <taxon>Pseudomonadati</taxon>
        <taxon>Pseudomonadota</taxon>
        <taxon>Betaproteobacteria</taxon>
        <taxon>Burkholderiales</taxon>
        <taxon>Oxalobacteraceae</taxon>
        <taxon>Undibacterium</taxon>
    </lineage>
</organism>
<reference evidence="3" key="1">
    <citation type="submission" date="2020-08" db="EMBL/GenBank/DDBJ databases">
        <title>Novel species isolated from subtropical streams in China.</title>
        <authorList>
            <person name="Lu H."/>
        </authorList>
    </citation>
    <scope>NUCLEOTIDE SEQUENCE</scope>
    <source>
        <strain evidence="3">CY7W</strain>
    </source>
</reference>
<feature type="compositionally biased region" description="Polar residues" evidence="1">
    <location>
        <begin position="106"/>
        <end position="117"/>
    </location>
</feature>
<feature type="compositionally biased region" description="Low complexity" evidence="1">
    <location>
        <begin position="45"/>
        <end position="60"/>
    </location>
</feature>
<sequence length="117" mass="12190">MLKKPLLFCLLSATFVTGAVVGANASAMTSSIAIQQNQQEKTLNESAQESSSASASASSQTQTPLDRSGLDRASVHLQILQQSSTHFSETGTSTAKKPTSFDKKAQLNSKPGSSTGI</sequence>
<feature type="signal peptide" evidence="2">
    <location>
        <begin position="1"/>
        <end position="19"/>
    </location>
</feature>
<keyword evidence="4" id="KW-1185">Reference proteome</keyword>
<feature type="region of interest" description="Disordered" evidence="1">
    <location>
        <begin position="37"/>
        <end position="117"/>
    </location>
</feature>
<feature type="chain" id="PRO_5037506465" evidence="2">
    <location>
        <begin position="20"/>
        <end position="117"/>
    </location>
</feature>
<dbReference type="RefSeq" id="WP_186880598.1">
    <property type="nucleotide sequence ID" value="NZ_JACOGG010000005.1"/>
</dbReference>
<dbReference type="Proteomes" id="UP000612361">
    <property type="component" value="Unassembled WGS sequence"/>
</dbReference>